<name>A0A021VVS4_9CELL</name>
<keyword evidence="1" id="KW-0472">Membrane</keyword>
<dbReference type="NCBIfam" id="NF042935">
    <property type="entry name" value="SCO6880_fam"/>
    <property type="match status" value="1"/>
</dbReference>
<accession>A0A021VVS4</accession>
<dbReference type="InterPro" id="IPR049978">
    <property type="entry name" value="SCO6880-like"/>
</dbReference>
<keyword evidence="3" id="KW-1185">Reference proteome</keyword>
<feature type="transmembrane region" description="Helical" evidence="1">
    <location>
        <begin position="49"/>
        <end position="66"/>
    </location>
</feature>
<evidence type="ECO:0000313" key="3">
    <source>
        <dbReference type="Proteomes" id="UP000019753"/>
    </source>
</evidence>
<dbReference type="EMBL" id="AXCW01000001">
    <property type="protein sequence ID" value="EYR65223.1"/>
    <property type="molecule type" value="Genomic_DNA"/>
</dbReference>
<organism evidence="2 3">
    <name type="scientific">Actinotalea ferrariae CF5-4</name>
    <dbReference type="NCBI Taxonomy" id="948458"/>
    <lineage>
        <taxon>Bacteria</taxon>
        <taxon>Bacillati</taxon>
        <taxon>Actinomycetota</taxon>
        <taxon>Actinomycetes</taxon>
        <taxon>Micrococcales</taxon>
        <taxon>Cellulomonadaceae</taxon>
        <taxon>Actinotalea</taxon>
    </lineage>
</organism>
<protein>
    <recommendedName>
        <fullName evidence="4">PrgI family protein</fullName>
    </recommendedName>
</protein>
<comment type="caution">
    <text evidence="2">The sequence shown here is derived from an EMBL/GenBank/DDBJ whole genome shotgun (WGS) entry which is preliminary data.</text>
</comment>
<keyword evidence="1" id="KW-1133">Transmembrane helix</keyword>
<dbReference type="AlphaFoldDB" id="A0A021VVS4"/>
<dbReference type="OrthoDB" id="3859571at2"/>
<evidence type="ECO:0000313" key="2">
    <source>
        <dbReference type="EMBL" id="EYR65223.1"/>
    </source>
</evidence>
<sequence length="483" mass="50749">MSTHEVATVRFGPLEQRAVLLGLGFGQLGVLGVALLVALVGVYSAGMSGLLNGAPIWLPLAILATVNMRGRPLLAWLPLVVTWQARSRTGATTLIARPVLRVQQALTLPGIRGPVSVTASPTLAAALVLDRRAGTVTAIARVRGAGFVLDDAATQDTKVSAWGRVLATTCQMPRVLRVQVLSRTVAGGSAAARSWWQRNAATTPSLAGRVVAELLEAVTASARRPEVFVAVALRSPRGSVRRLSTTGAETLEQDLAAIGDALRAAGLVVDSWVDVSDLGAVLRNTYDPVGARDASSAAPTSPGDDERLVGPSLLGPMGAEERWAHLRTDSGVHATYWVVQWPRSEVHPAFLNPLLGSATTTRTVSLIAEPVTTAQALREIRRAKVEHAADATRRVRIGQIEDEATRAEVAELSRREAELVAGHGDLRFTGLITVTAPTLEALEVACTATEAAAAQAMCEVRRLVGQQAVAHAAAALPLARGVL</sequence>
<keyword evidence="1" id="KW-0812">Transmembrane</keyword>
<gene>
    <name evidence="2" type="ORF">N866_00105</name>
</gene>
<proteinExistence type="predicted"/>
<dbReference type="RefSeq" id="WP_052022156.1">
    <property type="nucleotide sequence ID" value="NZ_AXCW01000001.1"/>
</dbReference>
<feature type="transmembrane region" description="Helical" evidence="1">
    <location>
        <begin position="20"/>
        <end position="43"/>
    </location>
</feature>
<evidence type="ECO:0000256" key="1">
    <source>
        <dbReference type="SAM" id="Phobius"/>
    </source>
</evidence>
<dbReference type="Proteomes" id="UP000019753">
    <property type="component" value="Unassembled WGS sequence"/>
</dbReference>
<evidence type="ECO:0008006" key="4">
    <source>
        <dbReference type="Google" id="ProtNLM"/>
    </source>
</evidence>
<reference evidence="2 3" key="1">
    <citation type="submission" date="2014-01" db="EMBL/GenBank/DDBJ databases">
        <title>Actinotalea ferrariae CF5-4.</title>
        <authorList>
            <person name="Chen F."/>
            <person name="Li Y."/>
            <person name="Wang G."/>
        </authorList>
    </citation>
    <scope>NUCLEOTIDE SEQUENCE [LARGE SCALE GENOMIC DNA]</scope>
    <source>
        <strain evidence="2 3">CF5-4</strain>
    </source>
</reference>